<feature type="region of interest" description="Disordered" evidence="17">
    <location>
        <begin position="40"/>
        <end position="70"/>
    </location>
</feature>
<dbReference type="SMART" id="SM00487">
    <property type="entry name" value="DEXDc"/>
    <property type="match status" value="1"/>
</dbReference>
<feature type="domain" description="PAZ" evidence="20">
    <location>
        <begin position="912"/>
        <end position="1041"/>
    </location>
</feature>
<dbReference type="InterPro" id="IPR001650">
    <property type="entry name" value="Helicase_C-like"/>
</dbReference>
<dbReference type="InterPro" id="IPR005034">
    <property type="entry name" value="Dicer_dimerisation"/>
</dbReference>
<keyword evidence="6" id="KW-0677">Repeat</keyword>
<evidence type="ECO:0000256" key="7">
    <source>
        <dbReference type="ARBA" id="ARBA00022741"/>
    </source>
</evidence>
<evidence type="ECO:0000256" key="5">
    <source>
        <dbReference type="ARBA" id="ARBA00022723"/>
    </source>
</evidence>
<dbReference type="GO" id="GO:0046872">
    <property type="term" value="F:metal ion binding"/>
    <property type="evidence" value="ECO:0007669"/>
    <property type="project" value="UniProtKB-KW"/>
</dbReference>
<dbReference type="InterPro" id="IPR027417">
    <property type="entry name" value="P-loop_NTPase"/>
</dbReference>
<dbReference type="InterPro" id="IPR011545">
    <property type="entry name" value="DEAD/DEAH_box_helicase_dom"/>
</dbReference>
<feature type="domain" description="Helicase ATP-binding" evidence="21">
    <location>
        <begin position="82"/>
        <end position="242"/>
    </location>
</feature>
<dbReference type="PANTHER" id="PTHR14950:SF46">
    <property type="entry name" value="ENDORIBONUCLEASE DICER HOMOLOG 3"/>
    <property type="match status" value="1"/>
</dbReference>
<comment type="cofactor">
    <cofactor evidence="2">
        <name>Mg(2+)</name>
        <dbReference type="ChEBI" id="CHEBI:18420"/>
    </cofactor>
</comment>
<dbReference type="SMART" id="SM00535">
    <property type="entry name" value="RIBOc"/>
    <property type="match status" value="2"/>
</dbReference>
<keyword evidence="13 16" id="KW-0694">RNA-binding</keyword>
<dbReference type="SMART" id="SM00949">
    <property type="entry name" value="PAZ"/>
    <property type="match status" value="1"/>
</dbReference>
<dbReference type="SUPFAM" id="SSF101690">
    <property type="entry name" value="PAZ domain"/>
    <property type="match status" value="1"/>
</dbReference>
<dbReference type="PROSITE" id="PS00517">
    <property type="entry name" value="RNASE_3_1"/>
    <property type="match status" value="1"/>
</dbReference>
<dbReference type="InterPro" id="IPR036389">
    <property type="entry name" value="RNase_III_sf"/>
</dbReference>
<keyword evidence="12" id="KW-0460">Magnesium</keyword>
<dbReference type="Gene3D" id="3.40.50.300">
    <property type="entry name" value="P-loop containing nucleotide triphosphate hydrolases"/>
    <property type="match status" value="2"/>
</dbReference>
<gene>
    <name evidence="24" type="ORF">KP509_22G046500</name>
</gene>
<comment type="similarity">
    <text evidence="15 16">Belongs to the helicase family. Dicer subfamily.</text>
</comment>
<feature type="domain" description="RNase III" evidence="19">
    <location>
        <begin position="1281"/>
        <end position="1436"/>
    </location>
</feature>
<dbReference type="PROSITE" id="PS51327">
    <property type="entry name" value="DICER_DSRBF"/>
    <property type="match status" value="1"/>
</dbReference>
<dbReference type="SUPFAM" id="SSF54768">
    <property type="entry name" value="dsRNA-binding domain-like"/>
    <property type="match status" value="2"/>
</dbReference>
<name>A0A8T2S6N0_CERRI</name>
<dbReference type="Gene3D" id="1.10.1520.10">
    <property type="entry name" value="Ribonuclease III domain"/>
    <property type="match status" value="2"/>
</dbReference>
<evidence type="ECO:0000256" key="3">
    <source>
        <dbReference type="ARBA" id="ARBA00022528"/>
    </source>
</evidence>
<dbReference type="GO" id="GO:0004525">
    <property type="term" value="F:ribonuclease III activity"/>
    <property type="evidence" value="ECO:0007669"/>
    <property type="project" value="InterPro"/>
</dbReference>
<dbReference type="Pfam" id="PF00270">
    <property type="entry name" value="DEAD"/>
    <property type="match status" value="1"/>
</dbReference>
<dbReference type="GO" id="GO:0005737">
    <property type="term" value="C:cytoplasm"/>
    <property type="evidence" value="ECO:0007669"/>
    <property type="project" value="TreeGrafter"/>
</dbReference>
<evidence type="ECO:0000256" key="2">
    <source>
        <dbReference type="ARBA" id="ARBA00001946"/>
    </source>
</evidence>
<keyword evidence="8" id="KW-0255">Endonuclease</keyword>
<evidence type="ECO:0000256" key="4">
    <source>
        <dbReference type="ARBA" id="ARBA00022722"/>
    </source>
</evidence>
<dbReference type="Pfam" id="PF00636">
    <property type="entry name" value="Ribonuclease_3"/>
    <property type="match status" value="2"/>
</dbReference>
<comment type="caution">
    <text evidence="24">The sequence shown here is derived from an EMBL/GenBank/DDBJ whole genome shotgun (WGS) entry which is preliminary data.</text>
</comment>
<keyword evidence="11" id="KW-0067">ATP-binding</keyword>
<comment type="cofactor">
    <cofactor evidence="1">
        <name>Mn(2+)</name>
        <dbReference type="ChEBI" id="CHEBI:29035"/>
    </cofactor>
</comment>
<dbReference type="PROSITE" id="PS51194">
    <property type="entry name" value="HELICASE_CTER"/>
    <property type="match status" value="1"/>
</dbReference>
<evidence type="ECO:0000259" key="22">
    <source>
        <dbReference type="PROSITE" id="PS51194"/>
    </source>
</evidence>
<dbReference type="CDD" id="cd00593">
    <property type="entry name" value="RIBOc"/>
    <property type="match status" value="2"/>
</dbReference>
<evidence type="ECO:0000256" key="10">
    <source>
        <dbReference type="ARBA" id="ARBA00022806"/>
    </source>
</evidence>
<sequence length="1836" mass="205033">MEVTVDSDIPSPPLSFKKRFCEGDPLVVFPPKSAKKIYSLESQQKGKKNLQEDSRLEEPNNETDRKLKDAHATTARSYQITILRKALQENTIAYLGTGCGKTLIAILLIKEMASAMREKKERFRAVFMAPTVCLVSQQTSVLKIHLDLQVNCYYGSKGVDTWNVSLWKEEVESNEVFVMTPQVLLDALRRGFLTLDIFHLLIFDEAHQAQKKHPYSKIMQEYYHNPMLTSIKPRIFGTTASPVTSKGVFSTEDSAKQMQQLESTLDAKVFTLGENKELDHYYPRPNEITQWFEPLKCSFESAIEQLDLLVHKYEGKCNSSMVGFDGYRDVKELNMKLLKKVKRLHGSILYTLKELGLLCAYESTYCLLKVMHENVQYGEQEDEKMKISKEAFVNEAMDVLDASLQDKNFPIDCIEDCVTAVNQGLISPKVLLLVNCLLGYRSNENLRCIVFVERVVTAMVLAKILSNIGCLSFLRCNFLSGTGASKKQQQTVLSQFHSGMVNLLMATDVAEEGLDVQSCSSVIRFDLPKTVKSNIQSRGRARMPNSDYIIFLETGNEKHLDEFLELKQSEESMKEQALNRTHYCVLEKKDEEENVDVFQVATTGAIVTIDSSINIISHYCSNLPADKFYKPQPVFVYEKLADSYVCKLILPSNAPFRELTGPTRMNRTLAKQLTCLEACKILHSMGQLSDHLLPVSDVDVPEEEKVMNLAGKDDSDIGTNKRKELHNTVRAEVLYGDWISSQEDVALHAYLICFEFCQKEDDAYANLVLLLKSKLDHDIANTQFPIYLSKGRKAITRFFYAGEYCLGTDQLEHAKAYQQLVFSGMFAKHIKHKENSSVTGAVHWFLNDRNENWEPSQMYLVLPLVSGELTDIIGEIPIDWKAVEAAAHSAGVFLELSSSQQANDTDAYSSESKATHVNAGLQMASGSSLPSELIGMAVITVHTGRIYTVVEVLDAIDSKSPMEEVADLTYANYYQYFAKKYKRVLRYPEQSLLCVKQSHRIHNLLIADVGGSRKKASNDKEREGKRSNIVKLPPELCVYTGLPAALIRSLYLFPSVFHRFNSLILAAQLRSIIATDMPQCQNTEGTVIMQALTTLRCLEGFSYEGLELLGDSFLKYAVSRYLYLVYDRKHEGQLSNRRARFICNKTLHQLAVARFLPGYIRDEPFQADCWRAPGMPSVKSVECKCILNMTSVGSDGSTKAHKKGGVFRIGKTCSNGHRWMCSKTISDALEALIGAFVLCGDSGPALGFMKWIGMEIDFDLTLYEAARNRKVHPRVLNAVNVAGIESQLGYVFWSKALLIEALTHASKEDPHDSDGLVGGMCYQRLEFLGDAALDYLITRHLFSTYPGLSPGVLSDLRSAAVNNDCFARSAVKHNLQRYLRHGSGELLSQITSFVKAVEAAGSEVEEPLFGWEGVPGPKVLGDLIESIAGAILVDSGFDLDRVWDVMSQILSPLVTPCTLPLHPVRELHELSQSKGLCFVWKKTQIMVDKEVVVTGRVGIENEVICETANGRTKKIARKNAAQKILSILKGRGILHPQQAAVADPSDFASINTKQSSEKRTCDADSGGSAEKRQKFSFCEENPKSISLNFGEPLLTKSSALESSSAPNQVSMELSSINNREAHLSMLKASPPVNQGSKHLSSHYSSVKVGLKCSSDGVKECLQPDSMSVKNSPETADELETSINLKMSSTPESRSEEDTTSACCDNSLYLRKPLIEAQIRTHNSECIVEAPTTNLLKVDRSDQLVGKLEVPSIWLMRKGSGRATLNEFCLKRKWQAPKYTLIEQEKSPKEKFVFAAEVETPHGVIKVKGDPLPRKDQARDSAAIKVLLAMEQFLVST</sequence>
<keyword evidence="4" id="KW-0540">Nuclease</keyword>
<dbReference type="Gene3D" id="3.30.160.380">
    <property type="entry name" value="Dicer dimerisation domain"/>
    <property type="match status" value="1"/>
</dbReference>
<keyword evidence="14" id="KW-0464">Manganese</keyword>
<evidence type="ECO:0000256" key="12">
    <source>
        <dbReference type="ARBA" id="ARBA00022842"/>
    </source>
</evidence>
<dbReference type="PROSITE" id="PS50821">
    <property type="entry name" value="PAZ"/>
    <property type="match status" value="1"/>
</dbReference>
<dbReference type="FunFam" id="1.10.1520.10:FF:000004">
    <property type="entry name" value="Endoribonuclease dicer-like 1"/>
    <property type="match status" value="1"/>
</dbReference>
<evidence type="ECO:0000256" key="9">
    <source>
        <dbReference type="ARBA" id="ARBA00022801"/>
    </source>
</evidence>
<evidence type="ECO:0000259" key="19">
    <source>
        <dbReference type="PROSITE" id="PS50142"/>
    </source>
</evidence>
<dbReference type="SMART" id="SM00358">
    <property type="entry name" value="DSRM"/>
    <property type="match status" value="2"/>
</dbReference>
<keyword evidence="3" id="KW-0150">Chloroplast</keyword>
<dbReference type="OMA" id="HDANTEQ"/>
<accession>A0A8T2S6N0</accession>
<dbReference type="EMBL" id="CM035427">
    <property type="protein sequence ID" value="KAH7307117.1"/>
    <property type="molecule type" value="Genomic_DNA"/>
</dbReference>
<dbReference type="PROSITE" id="PS51192">
    <property type="entry name" value="HELICASE_ATP_BIND_1"/>
    <property type="match status" value="1"/>
</dbReference>
<feature type="domain" description="RNase III" evidence="19">
    <location>
        <begin position="1082"/>
        <end position="1241"/>
    </location>
</feature>
<evidence type="ECO:0008006" key="26">
    <source>
        <dbReference type="Google" id="ProtNLM"/>
    </source>
</evidence>
<dbReference type="Gene3D" id="3.30.160.20">
    <property type="match status" value="2"/>
</dbReference>
<keyword evidence="25" id="KW-1185">Reference proteome</keyword>
<dbReference type="CDD" id="cd18802">
    <property type="entry name" value="SF2_C_dicer"/>
    <property type="match status" value="1"/>
</dbReference>
<evidence type="ECO:0000256" key="13">
    <source>
        <dbReference type="ARBA" id="ARBA00022884"/>
    </source>
</evidence>
<dbReference type="OrthoDB" id="6513042at2759"/>
<dbReference type="FunFam" id="3.40.50.300:FF:000628">
    <property type="entry name" value="Endoribonuclease Dicer"/>
    <property type="match status" value="1"/>
</dbReference>
<feature type="compositionally biased region" description="Basic and acidic residues" evidence="17">
    <location>
        <begin position="49"/>
        <end position="70"/>
    </location>
</feature>
<dbReference type="InterPro" id="IPR014720">
    <property type="entry name" value="dsRBD_dom"/>
</dbReference>
<dbReference type="InterPro" id="IPR014001">
    <property type="entry name" value="Helicase_ATP-bd"/>
</dbReference>
<dbReference type="Pfam" id="PF14709">
    <property type="entry name" value="DND1_DSRM"/>
    <property type="match status" value="1"/>
</dbReference>
<keyword evidence="5" id="KW-0479">Metal-binding</keyword>
<dbReference type="GO" id="GO:0030422">
    <property type="term" value="P:siRNA processing"/>
    <property type="evidence" value="ECO:0007669"/>
    <property type="project" value="TreeGrafter"/>
</dbReference>
<keyword evidence="10" id="KW-0347">Helicase</keyword>
<dbReference type="Pfam" id="PF02170">
    <property type="entry name" value="PAZ"/>
    <property type="match status" value="1"/>
</dbReference>
<evidence type="ECO:0000259" key="20">
    <source>
        <dbReference type="PROSITE" id="PS50821"/>
    </source>
</evidence>
<dbReference type="PROSITE" id="PS50142">
    <property type="entry name" value="RNASE_3_2"/>
    <property type="match status" value="2"/>
</dbReference>
<dbReference type="Proteomes" id="UP000825935">
    <property type="component" value="Chromosome 22"/>
</dbReference>
<reference evidence="24" key="1">
    <citation type="submission" date="2021-08" db="EMBL/GenBank/DDBJ databases">
        <title>WGS assembly of Ceratopteris richardii.</title>
        <authorList>
            <person name="Marchant D.B."/>
            <person name="Chen G."/>
            <person name="Jenkins J."/>
            <person name="Shu S."/>
            <person name="Leebens-Mack J."/>
            <person name="Grimwood J."/>
            <person name="Schmutz J."/>
            <person name="Soltis P."/>
            <person name="Soltis D."/>
            <person name="Chen Z.-H."/>
        </authorList>
    </citation>
    <scope>NUCLEOTIDE SEQUENCE</scope>
    <source>
        <strain evidence="24">Whitten #5841</strain>
        <tissue evidence="24">Leaf</tissue>
    </source>
</reference>
<keyword evidence="9" id="KW-0378">Hydrolase</keyword>
<feature type="domain" description="DRBM" evidence="18">
    <location>
        <begin position="1462"/>
        <end position="1530"/>
    </location>
</feature>
<feature type="domain" description="Dicer dsRNA-binding fold" evidence="23">
    <location>
        <begin position="612"/>
        <end position="702"/>
    </location>
</feature>
<dbReference type="InterPro" id="IPR000999">
    <property type="entry name" value="RNase_III_dom"/>
</dbReference>
<dbReference type="GO" id="GO:0003723">
    <property type="term" value="F:RNA binding"/>
    <property type="evidence" value="ECO:0007669"/>
    <property type="project" value="UniProtKB-UniRule"/>
</dbReference>
<organism evidence="24 25">
    <name type="scientific">Ceratopteris richardii</name>
    <name type="common">Triangle waterfern</name>
    <dbReference type="NCBI Taxonomy" id="49495"/>
    <lineage>
        <taxon>Eukaryota</taxon>
        <taxon>Viridiplantae</taxon>
        <taxon>Streptophyta</taxon>
        <taxon>Embryophyta</taxon>
        <taxon>Tracheophyta</taxon>
        <taxon>Polypodiopsida</taxon>
        <taxon>Polypodiidae</taxon>
        <taxon>Polypodiales</taxon>
        <taxon>Pteridineae</taxon>
        <taxon>Pteridaceae</taxon>
        <taxon>Parkerioideae</taxon>
        <taxon>Ceratopteris</taxon>
    </lineage>
</organism>
<dbReference type="CDD" id="cd18034">
    <property type="entry name" value="DEXHc_dicer"/>
    <property type="match status" value="1"/>
</dbReference>
<dbReference type="SUPFAM" id="SSF52540">
    <property type="entry name" value="P-loop containing nucleoside triphosphate hydrolases"/>
    <property type="match status" value="1"/>
</dbReference>
<evidence type="ECO:0000259" key="21">
    <source>
        <dbReference type="PROSITE" id="PS51192"/>
    </source>
</evidence>
<dbReference type="GO" id="GO:0005634">
    <property type="term" value="C:nucleus"/>
    <property type="evidence" value="ECO:0007669"/>
    <property type="project" value="TreeGrafter"/>
</dbReference>
<dbReference type="Pfam" id="PF03368">
    <property type="entry name" value="Dicer_dimer"/>
    <property type="match status" value="1"/>
</dbReference>
<evidence type="ECO:0000256" key="1">
    <source>
        <dbReference type="ARBA" id="ARBA00001936"/>
    </source>
</evidence>
<evidence type="ECO:0000256" key="16">
    <source>
        <dbReference type="PROSITE-ProRule" id="PRU00657"/>
    </source>
</evidence>
<feature type="domain" description="Helicase C-terminal" evidence="22">
    <location>
        <begin position="432"/>
        <end position="579"/>
    </location>
</feature>
<dbReference type="SMART" id="SM00490">
    <property type="entry name" value="HELICc"/>
    <property type="match status" value="1"/>
</dbReference>
<dbReference type="InterPro" id="IPR038248">
    <property type="entry name" value="Dicer_dimer_sf"/>
</dbReference>
<evidence type="ECO:0000256" key="17">
    <source>
        <dbReference type="SAM" id="MobiDB-lite"/>
    </source>
</evidence>
<evidence type="ECO:0000256" key="11">
    <source>
        <dbReference type="ARBA" id="ARBA00022840"/>
    </source>
</evidence>
<dbReference type="GO" id="GO:0005524">
    <property type="term" value="F:ATP binding"/>
    <property type="evidence" value="ECO:0007669"/>
    <property type="project" value="UniProtKB-KW"/>
</dbReference>
<dbReference type="GO" id="GO:0004386">
    <property type="term" value="F:helicase activity"/>
    <property type="evidence" value="ECO:0007669"/>
    <property type="project" value="UniProtKB-KW"/>
</dbReference>
<evidence type="ECO:0000256" key="6">
    <source>
        <dbReference type="ARBA" id="ARBA00022737"/>
    </source>
</evidence>
<dbReference type="InterPro" id="IPR036085">
    <property type="entry name" value="PAZ_dom_sf"/>
</dbReference>
<dbReference type="PROSITE" id="PS50137">
    <property type="entry name" value="DS_RBD"/>
    <property type="match status" value="1"/>
</dbReference>
<evidence type="ECO:0000313" key="24">
    <source>
        <dbReference type="EMBL" id="KAH7307117.1"/>
    </source>
</evidence>
<keyword evidence="3" id="KW-0934">Plastid</keyword>
<dbReference type="Gene3D" id="2.170.260.10">
    <property type="entry name" value="paz domain"/>
    <property type="match status" value="1"/>
</dbReference>
<keyword evidence="7" id="KW-0547">Nucleotide-binding</keyword>
<evidence type="ECO:0000313" key="25">
    <source>
        <dbReference type="Proteomes" id="UP000825935"/>
    </source>
</evidence>
<evidence type="ECO:0000256" key="15">
    <source>
        <dbReference type="ARBA" id="ARBA00035116"/>
    </source>
</evidence>
<evidence type="ECO:0000259" key="18">
    <source>
        <dbReference type="PROSITE" id="PS50137"/>
    </source>
</evidence>
<dbReference type="Pfam" id="PF00271">
    <property type="entry name" value="Helicase_C"/>
    <property type="match status" value="1"/>
</dbReference>
<protein>
    <recommendedName>
        <fullName evidence="26">Dicer-like 3</fullName>
    </recommendedName>
</protein>
<proteinExistence type="inferred from homology"/>
<evidence type="ECO:0000256" key="8">
    <source>
        <dbReference type="ARBA" id="ARBA00022759"/>
    </source>
</evidence>
<evidence type="ECO:0000256" key="14">
    <source>
        <dbReference type="ARBA" id="ARBA00023211"/>
    </source>
</evidence>
<dbReference type="PANTHER" id="PTHR14950">
    <property type="entry name" value="DICER-RELATED"/>
    <property type="match status" value="1"/>
</dbReference>
<dbReference type="FunFam" id="3.30.160.380:FF:000001">
    <property type="entry name" value="Endoribonuclease dicer-like 1"/>
    <property type="match status" value="1"/>
</dbReference>
<dbReference type="InterPro" id="IPR003100">
    <property type="entry name" value="PAZ_dom"/>
</dbReference>
<evidence type="ECO:0000259" key="23">
    <source>
        <dbReference type="PROSITE" id="PS51327"/>
    </source>
</evidence>
<dbReference type="SUPFAM" id="SSF69065">
    <property type="entry name" value="RNase III domain-like"/>
    <property type="match status" value="2"/>
</dbReference>